<dbReference type="AlphaFoldDB" id="A0A3M7Q8W3"/>
<reference evidence="1 2" key="1">
    <citation type="journal article" date="2018" name="Sci. Rep.">
        <title>Genomic signatures of local adaptation to the degree of environmental predictability in rotifers.</title>
        <authorList>
            <person name="Franch-Gras L."/>
            <person name="Hahn C."/>
            <person name="Garcia-Roger E.M."/>
            <person name="Carmona M.J."/>
            <person name="Serra M."/>
            <person name="Gomez A."/>
        </authorList>
    </citation>
    <scope>NUCLEOTIDE SEQUENCE [LARGE SCALE GENOMIC DNA]</scope>
    <source>
        <strain evidence="1">HYR1</strain>
    </source>
</reference>
<dbReference type="OrthoDB" id="125347at2759"/>
<dbReference type="Proteomes" id="UP000276133">
    <property type="component" value="Unassembled WGS sequence"/>
</dbReference>
<evidence type="ECO:0000313" key="2">
    <source>
        <dbReference type="Proteomes" id="UP000276133"/>
    </source>
</evidence>
<comment type="caution">
    <text evidence="1">The sequence shown here is derived from an EMBL/GenBank/DDBJ whole genome shotgun (WGS) entry which is preliminary data.</text>
</comment>
<proteinExistence type="predicted"/>
<protein>
    <submittedName>
        <fullName evidence="1">Uncharacterized protein</fullName>
    </submittedName>
</protein>
<keyword evidence="2" id="KW-1185">Reference proteome</keyword>
<name>A0A3M7Q8W3_BRAPC</name>
<gene>
    <name evidence="1" type="ORF">BpHYR1_043193</name>
</gene>
<sequence length="77" mass="9159">MDELGLKVKRNRTDLTLDIKRKTIQFHKQNPNFNQLNFALHFSKKYGVKLVSDIFIIPTLNCRTKWVGLSRDTYLNY</sequence>
<organism evidence="1 2">
    <name type="scientific">Brachionus plicatilis</name>
    <name type="common">Marine rotifer</name>
    <name type="synonym">Brachionus muelleri</name>
    <dbReference type="NCBI Taxonomy" id="10195"/>
    <lineage>
        <taxon>Eukaryota</taxon>
        <taxon>Metazoa</taxon>
        <taxon>Spiralia</taxon>
        <taxon>Gnathifera</taxon>
        <taxon>Rotifera</taxon>
        <taxon>Eurotatoria</taxon>
        <taxon>Monogononta</taxon>
        <taxon>Pseudotrocha</taxon>
        <taxon>Ploima</taxon>
        <taxon>Brachionidae</taxon>
        <taxon>Brachionus</taxon>
    </lineage>
</organism>
<accession>A0A3M7Q8W3</accession>
<evidence type="ECO:0000313" key="1">
    <source>
        <dbReference type="EMBL" id="RNA07652.1"/>
    </source>
</evidence>
<dbReference type="EMBL" id="REGN01006973">
    <property type="protein sequence ID" value="RNA07652.1"/>
    <property type="molecule type" value="Genomic_DNA"/>
</dbReference>